<proteinExistence type="predicted"/>
<gene>
    <name evidence="2" type="ORF">MHIP_13160</name>
</gene>
<evidence type="ECO:0000313" key="3">
    <source>
        <dbReference type="Proteomes" id="UP000465304"/>
    </source>
</evidence>
<keyword evidence="1" id="KW-0472">Membrane</keyword>
<feature type="transmembrane region" description="Helical" evidence="1">
    <location>
        <begin position="302"/>
        <end position="325"/>
    </location>
</feature>
<keyword evidence="1" id="KW-0812">Transmembrane</keyword>
<feature type="transmembrane region" description="Helical" evidence="1">
    <location>
        <begin position="116"/>
        <end position="135"/>
    </location>
</feature>
<dbReference type="AlphaFoldDB" id="A0A7I9ZJ19"/>
<feature type="transmembrane region" description="Helical" evidence="1">
    <location>
        <begin position="274"/>
        <end position="295"/>
    </location>
</feature>
<accession>A0A7I9ZJ19</accession>
<protein>
    <submittedName>
        <fullName evidence="2">Membrane protein</fullName>
    </submittedName>
</protein>
<keyword evidence="1" id="KW-1133">Transmembrane helix</keyword>
<comment type="caution">
    <text evidence="2">The sequence shown here is derived from an EMBL/GenBank/DDBJ whole genome shotgun (WGS) entry which is preliminary data.</text>
</comment>
<feature type="transmembrane region" description="Helical" evidence="1">
    <location>
        <begin position="48"/>
        <end position="72"/>
    </location>
</feature>
<sequence>MLTLAVTGPLLAPGYLLLRDAVSTPRSHLSDSALGLSQAAPRALPQDYAVALASAVLDGGVVVKALLIVGLWSAGWGAARLAATVLPDAGLAGQCVAVTVTIWNPYVAERLLQGHWSLLVGYGCLPWVAATVLSLRGHPTSPERYSSSESPGKTLLEYRSGGKVAALVFWIALAGLTPTGLMLAATTALAAASASGDGRSRTFCATIGLGAAAAAALPWLVASAVADGWADTAAEPGVTAFAARAEPGLGTLGSLASLGGLWNAEAVPASRTTLFALVSAMVLLVVVAVGVPLLVRRRVAMPLLVVAAAAVVAPALMATGPGIAVLEALIRALPGLGVLRDGQKWVALAVPAYAVAGAAAVVTLRPRIPAVATATVCCAALIATLPDLAWGVGGRVTPVRYPPGWQAAAAVINADPRPVAVLPVDSMRSFAWAGDAPVLDPLPRWVRADVLSTGDLTIAGRTVPGEGVHAREVQRLLLAGADRERLAAEGVGWVVVTGGGPALRMPVAYRDSDITVYAVGGDEPASPHRTVMLAAHNVWLGLLVGGLAGMLVFGLRRRVGQAPQTAGSTR</sequence>
<organism evidence="2 3">
    <name type="scientific">Mycolicibacterium hippocampi</name>
    <dbReference type="NCBI Taxonomy" id="659824"/>
    <lineage>
        <taxon>Bacteria</taxon>
        <taxon>Bacillati</taxon>
        <taxon>Actinomycetota</taxon>
        <taxon>Actinomycetes</taxon>
        <taxon>Mycobacteriales</taxon>
        <taxon>Mycobacteriaceae</taxon>
        <taxon>Mycolicibacterium</taxon>
    </lineage>
</organism>
<feature type="transmembrane region" description="Helical" evidence="1">
    <location>
        <begin position="203"/>
        <end position="221"/>
    </location>
</feature>
<reference evidence="2 3" key="1">
    <citation type="journal article" date="2019" name="Emerg. Microbes Infect.">
        <title>Comprehensive subspecies identification of 175 nontuberculous mycobacteria species based on 7547 genomic profiles.</title>
        <authorList>
            <person name="Matsumoto Y."/>
            <person name="Kinjo T."/>
            <person name="Motooka D."/>
            <person name="Nabeya D."/>
            <person name="Jung N."/>
            <person name="Uechi K."/>
            <person name="Horii T."/>
            <person name="Iida T."/>
            <person name="Fujita J."/>
            <person name="Nakamura S."/>
        </authorList>
    </citation>
    <scope>NUCLEOTIDE SEQUENCE [LARGE SCALE GENOMIC DNA]</scope>
    <source>
        <strain evidence="2 3">JCM 30996</strain>
    </source>
</reference>
<feature type="transmembrane region" description="Helical" evidence="1">
    <location>
        <begin position="345"/>
        <end position="364"/>
    </location>
</feature>
<feature type="transmembrane region" description="Helical" evidence="1">
    <location>
        <begin position="371"/>
        <end position="392"/>
    </location>
</feature>
<evidence type="ECO:0000313" key="2">
    <source>
        <dbReference type="EMBL" id="GFH00833.1"/>
    </source>
</evidence>
<feature type="transmembrane region" description="Helical" evidence="1">
    <location>
        <begin position="538"/>
        <end position="555"/>
    </location>
</feature>
<evidence type="ECO:0000256" key="1">
    <source>
        <dbReference type="SAM" id="Phobius"/>
    </source>
</evidence>
<name>A0A7I9ZJ19_9MYCO</name>
<feature type="transmembrane region" description="Helical" evidence="1">
    <location>
        <begin position="167"/>
        <end position="191"/>
    </location>
</feature>
<keyword evidence="3" id="KW-1185">Reference proteome</keyword>
<dbReference type="Proteomes" id="UP000465304">
    <property type="component" value="Unassembled WGS sequence"/>
</dbReference>
<dbReference type="EMBL" id="BLLB01000002">
    <property type="protein sequence ID" value="GFH00833.1"/>
    <property type="molecule type" value="Genomic_DNA"/>
</dbReference>